<evidence type="ECO:0000256" key="1">
    <source>
        <dbReference type="SAM" id="MobiDB-lite"/>
    </source>
</evidence>
<feature type="compositionally biased region" description="Basic and acidic residues" evidence="1">
    <location>
        <begin position="38"/>
        <end position="51"/>
    </location>
</feature>
<evidence type="ECO:0000313" key="2">
    <source>
        <dbReference type="EMBL" id="TNN40025.1"/>
    </source>
</evidence>
<protein>
    <submittedName>
        <fullName evidence="2">Uncharacterized protein</fullName>
    </submittedName>
</protein>
<name>A0A4Z2FGK1_9TELE</name>
<keyword evidence="3" id="KW-1185">Reference proteome</keyword>
<dbReference type="Proteomes" id="UP000314294">
    <property type="component" value="Unassembled WGS sequence"/>
</dbReference>
<organism evidence="2 3">
    <name type="scientific">Liparis tanakae</name>
    <name type="common">Tanaka's snailfish</name>
    <dbReference type="NCBI Taxonomy" id="230148"/>
    <lineage>
        <taxon>Eukaryota</taxon>
        <taxon>Metazoa</taxon>
        <taxon>Chordata</taxon>
        <taxon>Craniata</taxon>
        <taxon>Vertebrata</taxon>
        <taxon>Euteleostomi</taxon>
        <taxon>Actinopterygii</taxon>
        <taxon>Neopterygii</taxon>
        <taxon>Teleostei</taxon>
        <taxon>Neoteleostei</taxon>
        <taxon>Acanthomorphata</taxon>
        <taxon>Eupercaria</taxon>
        <taxon>Perciformes</taxon>
        <taxon>Cottioidei</taxon>
        <taxon>Cottales</taxon>
        <taxon>Liparidae</taxon>
        <taxon>Liparis</taxon>
    </lineage>
</organism>
<reference evidence="2 3" key="1">
    <citation type="submission" date="2019-03" db="EMBL/GenBank/DDBJ databases">
        <title>First draft genome of Liparis tanakae, snailfish: a comprehensive survey of snailfish specific genes.</title>
        <authorList>
            <person name="Kim W."/>
            <person name="Song I."/>
            <person name="Jeong J.-H."/>
            <person name="Kim D."/>
            <person name="Kim S."/>
            <person name="Ryu S."/>
            <person name="Song J.Y."/>
            <person name="Lee S.K."/>
        </authorList>
    </citation>
    <scope>NUCLEOTIDE SEQUENCE [LARGE SCALE GENOMIC DNA]</scope>
    <source>
        <tissue evidence="2">Muscle</tissue>
    </source>
</reference>
<comment type="caution">
    <text evidence="2">The sequence shown here is derived from an EMBL/GenBank/DDBJ whole genome shotgun (WGS) entry which is preliminary data.</text>
</comment>
<accession>A0A4Z2FGK1</accession>
<evidence type="ECO:0000313" key="3">
    <source>
        <dbReference type="Proteomes" id="UP000314294"/>
    </source>
</evidence>
<dbReference type="AlphaFoldDB" id="A0A4Z2FGK1"/>
<gene>
    <name evidence="2" type="ORF">EYF80_049823</name>
</gene>
<dbReference type="EMBL" id="SRLO01001226">
    <property type="protein sequence ID" value="TNN40025.1"/>
    <property type="molecule type" value="Genomic_DNA"/>
</dbReference>
<feature type="region of interest" description="Disordered" evidence="1">
    <location>
        <begin position="1"/>
        <end position="70"/>
    </location>
</feature>
<sequence length="70" mass="8062">MVKPHHYHTSLGSRQVERTHCRTVRAAFSHGKSRKHPERLIPEEPEEKPSSHDSQNASRRLRVSSPARSL</sequence>
<proteinExistence type="predicted"/>